<organism evidence="1 2">
    <name type="scientific">Globisporangium ultimum (strain ATCC 200006 / CBS 805.95 / DAOM BR144)</name>
    <name type="common">Pythium ultimum</name>
    <dbReference type="NCBI Taxonomy" id="431595"/>
    <lineage>
        <taxon>Eukaryota</taxon>
        <taxon>Sar</taxon>
        <taxon>Stramenopiles</taxon>
        <taxon>Oomycota</taxon>
        <taxon>Peronosporomycetes</taxon>
        <taxon>Pythiales</taxon>
        <taxon>Pythiaceae</taxon>
        <taxon>Globisporangium</taxon>
    </lineage>
</organism>
<protein>
    <submittedName>
        <fullName evidence="1">Uncharacterized protein</fullName>
    </submittedName>
</protein>
<reference evidence="2" key="2">
    <citation type="submission" date="2010-04" db="EMBL/GenBank/DDBJ databases">
        <authorList>
            <person name="Buell R."/>
            <person name="Hamilton J."/>
            <person name="Hostetler J."/>
        </authorList>
    </citation>
    <scope>NUCLEOTIDE SEQUENCE [LARGE SCALE GENOMIC DNA]</scope>
    <source>
        <strain evidence="2">DAOM:BR144</strain>
    </source>
</reference>
<reference evidence="2" key="1">
    <citation type="journal article" date="2010" name="Genome Biol.">
        <title>Genome sequence of the necrotrophic plant pathogen Pythium ultimum reveals original pathogenicity mechanisms and effector repertoire.</title>
        <authorList>
            <person name="Levesque C.A."/>
            <person name="Brouwer H."/>
            <person name="Cano L."/>
            <person name="Hamilton J.P."/>
            <person name="Holt C."/>
            <person name="Huitema E."/>
            <person name="Raffaele S."/>
            <person name="Robideau G.P."/>
            <person name="Thines M."/>
            <person name="Win J."/>
            <person name="Zerillo M.M."/>
            <person name="Beakes G.W."/>
            <person name="Boore J.L."/>
            <person name="Busam D."/>
            <person name="Dumas B."/>
            <person name="Ferriera S."/>
            <person name="Fuerstenberg S.I."/>
            <person name="Gachon C.M."/>
            <person name="Gaulin E."/>
            <person name="Govers F."/>
            <person name="Grenville-Briggs L."/>
            <person name="Horner N."/>
            <person name="Hostetler J."/>
            <person name="Jiang R.H."/>
            <person name="Johnson J."/>
            <person name="Krajaejun T."/>
            <person name="Lin H."/>
            <person name="Meijer H.J."/>
            <person name="Moore B."/>
            <person name="Morris P."/>
            <person name="Phuntmart V."/>
            <person name="Puiu D."/>
            <person name="Shetty J."/>
            <person name="Stajich J.E."/>
            <person name="Tripathy S."/>
            <person name="Wawra S."/>
            <person name="van West P."/>
            <person name="Whitty B.R."/>
            <person name="Coutinho P.M."/>
            <person name="Henrissat B."/>
            <person name="Martin F."/>
            <person name="Thomas P.D."/>
            <person name="Tyler B.M."/>
            <person name="De Vries R.P."/>
            <person name="Kamoun S."/>
            <person name="Yandell M."/>
            <person name="Tisserat N."/>
            <person name="Buell C.R."/>
        </authorList>
    </citation>
    <scope>NUCLEOTIDE SEQUENCE</scope>
    <source>
        <strain evidence="2">DAOM:BR144</strain>
    </source>
</reference>
<sequence>MIDAVSSKCTFDDCNIQPTYGLKGGKATHCNAHKLDEMTNVKNKRPDGFIECLTHAVIVEIDEDQHVEYYEMCNNRRTMELFKDVGSRPIVFIRLNPGSYVRNGKRTRSIFTLTDSGALKRNEKQLQHRFEAPKKVVQAAIETIPTRTISTHELFYSEL</sequence>
<dbReference type="eggNOG" id="ENOG502SU7N">
    <property type="taxonomic scope" value="Eukaryota"/>
</dbReference>
<dbReference type="SMART" id="SM01425">
    <property type="entry name" value="EsV_1_7"/>
    <property type="match status" value="1"/>
</dbReference>
<keyword evidence="2" id="KW-1185">Reference proteome</keyword>
<dbReference type="HOGENOM" id="CLU_1664236_0_0_1"/>
<dbReference type="InParanoid" id="K3X6D9"/>
<reference evidence="1" key="3">
    <citation type="submission" date="2015-02" db="UniProtKB">
        <authorList>
            <consortium name="EnsemblProtists"/>
        </authorList>
    </citation>
    <scope>IDENTIFICATION</scope>
    <source>
        <strain evidence="1">DAOM BR144</strain>
    </source>
</reference>
<dbReference type="Proteomes" id="UP000019132">
    <property type="component" value="Unassembled WGS sequence"/>
</dbReference>
<dbReference type="Pfam" id="PF19114">
    <property type="entry name" value="EsV_1_7_cys"/>
    <property type="match status" value="1"/>
</dbReference>
<name>K3X6D9_GLOUD</name>
<evidence type="ECO:0000313" key="1">
    <source>
        <dbReference type="EnsemblProtists" id="PYU1_T012788"/>
    </source>
</evidence>
<evidence type="ECO:0000313" key="2">
    <source>
        <dbReference type="Proteomes" id="UP000019132"/>
    </source>
</evidence>
<dbReference type="AlphaFoldDB" id="K3X6D9"/>
<proteinExistence type="predicted"/>
<dbReference type="EMBL" id="GL376588">
    <property type="status" value="NOT_ANNOTATED_CDS"/>
    <property type="molecule type" value="Genomic_DNA"/>
</dbReference>
<dbReference type="InterPro" id="IPR043822">
    <property type="entry name" value="EsV_1_7_cys"/>
</dbReference>
<accession>K3X6D9</accession>
<dbReference type="EnsemblProtists" id="PYU1_T012788">
    <property type="protein sequence ID" value="PYU1_T012788"/>
    <property type="gene ID" value="PYU1_G012762"/>
</dbReference>
<dbReference type="VEuPathDB" id="FungiDB:PYU1_G012762"/>